<evidence type="ECO:0000259" key="5">
    <source>
        <dbReference type="Pfam" id="PF07635"/>
    </source>
</evidence>
<evidence type="ECO:0000259" key="4">
    <source>
        <dbReference type="Pfam" id="PF07587"/>
    </source>
</evidence>
<dbReference type="PANTHER" id="PTHR35889">
    <property type="entry name" value="CYCLOINULO-OLIGOSACCHARIDE FRUCTANOTRANSFERASE-RELATED"/>
    <property type="match status" value="1"/>
</dbReference>
<dbReference type="eggNOG" id="COG2010">
    <property type="taxonomic scope" value="Bacteria"/>
</dbReference>
<keyword evidence="7" id="KW-1185">Reference proteome</keyword>
<evidence type="ECO:0000313" key="6">
    <source>
        <dbReference type="EMBL" id="ADB18154.1"/>
    </source>
</evidence>
<dbReference type="PANTHER" id="PTHR35889:SF3">
    <property type="entry name" value="F-BOX DOMAIN-CONTAINING PROTEIN"/>
    <property type="match status" value="1"/>
</dbReference>
<feature type="signal peptide" evidence="2">
    <location>
        <begin position="1"/>
        <end position="31"/>
    </location>
</feature>
<dbReference type="InterPro" id="IPR022655">
    <property type="entry name" value="DUF1553"/>
</dbReference>
<sequence precursor="true">MMLTPPIRGNVLPHGVVAMLLVMLGTSAAGAADPDPTSVEFFEKKIRPVLVEHCYECHSAEAEAKSKLKGGLKLDSRAAMMQGGDSGSAVVIGKPEEGQLVSSIRYDGDYQMPPKGKLPDHVVADFETWVRSGAVDPREGSPDASAKPAFDWSAARSHWSFRPPTMPAIPEVKQADWPQSEVDRFILAKMEAQGLTTVEAADNRTLLRRLYFDLIGLPPTLEEIRAFDAAATVDRAKALEAVVDRLLAMPQYGERWARHWLDVARFAHDQAHTFGVRPKDNAFQYRDWVIEALNNDMPYDQFVRLQIAGDLLPAAQPLRGDVYATSAKAPDPQQFVQLAGLGFLGLGAEYYKNSDKARAEADELDDRIDTLTRGFLGLTVACARCHDHKFDPIPTHDYYALAGIFSGSSLGEAPLVADGIVQAFAEGQKRIKQQEELIKEWMLELQHKRGREEASLATKYITTAWHASQLQEAKVKFSVEQLAEREMLNSYFLDRWVKYFTSGNPDRIADLLKPLREVKIPAEGLTSESPVAVPDAVRAIVEKFQPEFDAALADYDQATRDYEQELASAADDAKAKVKRRQLEKPREQLLKAIWLDDQSPLWVSPGELEKQFLSDEHKTELTSKREELEARKKAAPEPYPAAPVIKGGGKTLQIFVRGNPAVRGDWAARGFLQIVTGQEPTKDPQQAQSINYTRLELAEAVASPENPLTARVIVNRVWQQHFGRGIVETASNFGHSGELPSHPELLDYLAIRFIENGWSLKWLHKQLILSATYQASSKSHEKNAQIDGGNRYFWHAERRRLDVEAWRDSLLQVAGTLDRTLGGPAFDLGDTGSKRRTIYAKISRHELDGLLRLFDFPDANVTADRRNVTTVPQQQLFVLNSDFMIAQAKALATLLAKEPDIAAQVTAAYAAAFGRAPTDNERELGTAFLSAKQAAEDKLSPLEQYAQAILASSEMMYVD</sequence>
<feature type="domain" description="DUF1553" evidence="4">
    <location>
        <begin position="693"/>
        <end position="928"/>
    </location>
</feature>
<keyword evidence="2" id="KW-0732">Signal</keyword>
<feature type="domain" description="DUF1549" evidence="3">
    <location>
        <begin position="181"/>
        <end position="407"/>
    </location>
</feature>
<dbReference type="AlphaFoldDB" id="D2QYJ5"/>
<dbReference type="InterPro" id="IPR011429">
    <property type="entry name" value="Cyt_c_Planctomycete-type"/>
</dbReference>
<name>D2QYJ5_PIRSD</name>
<gene>
    <name evidence="6" type="ordered locus">Psta_3493</name>
</gene>
<proteinExistence type="predicted"/>
<organism evidence="6 7">
    <name type="scientific">Pirellula staleyi (strain ATCC 27377 / DSM 6068 / ICPB 4128)</name>
    <name type="common">Pirella staleyi</name>
    <dbReference type="NCBI Taxonomy" id="530564"/>
    <lineage>
        <taxon>Bacteria</taxon>
        <taxon>Pseudomonadati</taxon>
        <taxon>Planctomycetota</taxon>
        <taxon>Planctomycetia</taxon>
        <taxon>Pirellulales</taxon>
        <taxon>Pirellulaceae</taxon>
        <taxon>Pirellula</taxon>
    </lineage>
</organism>
<evidence type="ECO:0000256" key="2">
    <source>
        <dbReference type="SAM" id="SignalP"/>
    </source>
</evidence>
<feature type="region of interest" description="Disordered" evidence="1">
    <location>
        <begin position="617"/>
        <end position="642"/>
    </location>
</feature>
<dbReference type="HOGENOM" id="CLU_005632_1_0_0"/>
<evidence type="ECO:0000313" key="7">
    <source>
        <dbReference type="Proteomes" id="UP000001887"/>
    </source>
</evidence>
<protein>
    <recommendedName>
        <fullName evidence="8">Cytochrome c domain-containing protein</fullName>
    </recommendedName>
</protein>
<feature type="chain" id="PRO_5003035882" description="Cytochrome c domain-containing protein" evidence="2">
    <location>
        <begin position="32"/>
        <end position="959"/>
    </location>
</feature>
<dbReference type="Pfam" id="PF07583">
    <property type="entry name" value="PSCyt2"/>
    <property type="match status" value="1"/>
</dbReference>
<accession>D2QYJ5</accession>
<feature type="domain" description="Cytochrome C Planctomycete-type" evidence="5">
    <location>
        <begin position="54"/>
        <end position="116"/>
    </location>
</feature>
<evidence type="ECO:0000259" key="3">
    <source>
        <dbReference type="Pfam" id="PF07583"/>
    </source>
</evidence>
<dbReference type="EMBL" id="CP001848">
    <property type="protein sequence ID" value="ADB18154.1"/>
    <property type="molecule type" value="Genomic_DNA"/>
</dbReference>
<evidence type="ECO:0008006" key="8">
    <source>
        <dbReference type="Google" id="ProtNLM"/>
    </source>
</evidence>
<dbReference type="KEGG" id="psl:Psta_3493"/>
<dbReference type="Pfam" id="PF07635">
    <property type="entry name" value="PSCyt1"/>
    <property type="match status" value="1"/>
</dbReference>
<dbReference type="Proteomes" id="UP000001887">
    <property type="component" value="Chromosome"/>
</dbReference>
<reference evidence="6 7" key="1">
    <citation type="journal article" date="2009" name="Stand. Genomic Sci.">
        <title>Complete genome sequence of Pirellula staleyi type strain (ATCC 27377).</title>
        <authorList>
            <person name="Clum A."/>
            <person name="Tindall B.J."/>
            <person name="Sikorski J."/>
            <person name="Ivanova N."/>
            <person name="Mavrommatis K."/>
            <person name="Lucas S."/>
            <person name="Glavina del Rio T."/>
            <person name="Nolan M."/>
            <person name="Chen F."/>
            <person name="Tice H."/>
            <person name="Pitluck S."/>
            <person name="Cheng J.F."/>
            <person name="Chertkov O."/>
            <person name="Brettin T."/>
            <person name="Han C."/>
            <person name="Detter J.C."/>
            <person name="Kuske C."/>
            <person name="Bruce D."/>
            <person name="Goodwin L."/>
            <person name="Ovchinikova G."/>
            <person name="Pati A."/>
            <person name="Mikhailova N."/>
            <person name="Chen A."/>
            <person name="Palaniappan K."/>
            <person name="Land M."/>
            <person name="Hauser L."/>
            <person name="Chang Y.J."/>
            <person name="Jeffries C.D."/>
            <person name="Chain P."/>
            <person name="Rohde M."/>
            <person name="Goker M."/>
            <person name="Bristow J."/>
            <person name="Eisen J.A."/>
            <person name="Markowitz V."/>
            <person name="Hugenholtz P."/>
            <person name="Kyrpides N.C."/>
            <person name="Klenk H.P."/>
            <person name="Lapidus A."/>
        </authorList>
    </citation>
    <scope>NUCLEOTIDE SEQUENCE [LARGE SCALE GENOMIC DNA]</scope>
    <source>
        <strain evidence="7">ATCC 27377 / DSM 6068 / ICPB 4128</strain>
    </source>
</reference>
<feature type="compositionally biased region" description="Basic and acidic residues" evidence="1">
    <location>
        <begin position="617"/>
        <end position="635"/>
    </location>
</feature>
<dbReference type="InterPro" id="IPR011444">
    <property type="entry name" value="DUF1549"/>
</dbReference>
<dbReference type="Pfam" id="PF07587">
    <property type="entry name" value="PSD1"/>
    <property type="match status" value="1"/>
</dbReference>
<evidence type="ECO:0000256" key="1">
    <source>
        <dbReference type="SAM" id="MobiDB-lite"/>
    </source>
</evidence>
<dbReference type="STRING" id="530564.Psta_3493"/>